<sequence>MTRRDLEDNTCPSTRSHEVLGGAGQPENSAHFAYKIDGQRHVAAQGDKIGIVSALNGTEITGFSKVLNGSVVEAQKSQSSCHVMYGGSVENGSKLVNGNLDRESFLEFFCRKN</sequence>
<evidence type="ECO:0000313" key="3">
    <source>
        <dbReference type="Proteomes" id="UP000042958"/>
    </source>
</evidence>
<gene>
    <name evidence="2" type="ORF">PMG11_11378</name>
</gene>
<organism evidence="2 3">
    <name type="scientific">Penicillium brasilianum</name>
    <dbReference type="NCBI Taxonomy" id="104259"/>
    <lineage>
        <taxon>Eukaryota</taxon>
        <taxon>Fungi</taxon>
        <taxon>Dikarya</taxon>
        <taxon>Ascomycota</taxon>
        <taxon>Pezizomycotina</taxon>
        <taxon>Eurotiomycetes</taxon>
        <taxon>Eurotiomycetidae</taxon>
        <taxon>Eurotiales</taxon>
        <taxon>Aspergillaceae</taxon>
        <taxon>Penicillium</taxon>
    </lineage>
</organism>
<proteinExistence type="predicted"/>
<accession>A0A0F7U1Y5</accession>
<keyword evidence="3" id="KW-1185">Reference proteome</keyword>
<reference evidence="3" key="1">
    <citation type="journal article" date="2015" name="Genome Announc.">
        <title>Draft genome sequence of the fungus Penicillium brasilianum MG11.</title>
        <authorList>
            <person name="Horn F."/>
            <person name="Linde J."/>
            <person name="Mattern D.J."/>
            <person name="Walther G."/>
            <person name="Guthke R."/>
            <person name="Brakhage A.A."/>
            <person name="Valiante V."/>
        </authorList>
    </citation>
    <scope>NUCLEOTIDE SEQUENCE [LARGE SCALE GENOMIC DNA]</scope>
    <source>
        <strain evidence="3">MG11</strain>
    </source>
</reference>
<dbReference type="OrthoDB" id="4462099at2759"/>
<evidence type="ECO:0000256" key="1">
    <source>
        <dbReference type="SAM" id="MobiDB-lite"/>
    </source>
</evidence>
<dbReference type="Proteomes" id="UP000042958">
    <property type="component" value="Unassembled WGS sequence"/>
</dbReference>
<dbReference type="AlphaFoldDB" id="A0A0F7U1Y5"/>
<dbReference type="EMBL" id="CDHK01000028">
    <property type="protein sequence ID" value="CEJ62893.1"/>
    <property type="molecule type" value="Genomic_DNA"/>
</dbReference>
<evidence type="ECO:0000313" key="2">
    <source>
        <dbReference type="EMBL" id="CEJ62893.1"/>
    </source>
</evidence>
<protein>
    <submittedName>
        <fullName evidence="2">Uncharacterized protein</fullName>
    </submittedName>
</protein>
<name>A0A0F7U1Y5_PENBI</name>
<feature type="region of interest" description="Disordered" evidence="1">
    <location>
        <begin position="1"/>
        <end position="26"/>
    </location>
</feature>